<dbReference type="Proteomes" id="UP001161757">
    <property type="component" value="Unassembled WGS sequence"/>
</dbReference>
<dbReference type="EMBL" id="JAJGCB010000003">
    <property type="protein sequence ID" value="KAJ8994164.1"/>
    <property type="molecule type" value="Genomic_DNA"/>
</dbReference>
<protein>
    <submittedName>
        <fullName evidence="1">Uncharacterized protein</fullName>
    </submittedName>
</protein>
<organism evidence="1 2">
    <name type="scientific">Exophiala dermatitidis</name>
    <name type="common">Black yeast-like fungus</name>
    <name type="synonym">Wangiella dermatitidis</name>
    <dbReference type="NCBI Taxonomy" id="5970"/>
    <lineage>
        <taxon>Eukaryota</taxon>
        <taxon>Fungi</taxon>
        <taxon>Dikarya</taxon>
        <taxon>Ascomycota</taxon>
        <taxon>Pezizomycotina</taxon>
        <taxon>Eurotiomycetes</taxon>
        <taxon>Chaetothyriomycetidae</taxon>
        <taxon>Chaetothyriales</taxon>
        <taxon>Herpotrichiellaceae</taxon>
        <taxon>Exophiala</taxon>
    </lineage>
</organism>
<gene>
    <name evidence="1" type="ORF">HRR80_002659</name>
</gene>
<sequence>MATPLGDLEQLPGELRNIIYEALIQQRGTQLAYTSKQIYNEIIPYLEEKFVLGFHIDPADYSSVVRIINQSGRPWGTGNQNTFDARSPHINRSLEMPPIDKFKQVQFIIDAPNPKDPGQLVRAWYQVTRLLDAMLPRWCNPSELPQDQSDIEVPKGRRGSNLPAIEITFRESGERTWGGHGMLNHSVPSYEDWVENTHSVQISPDSRDSDLAVILTPFLRIRNAASLQVRLPAAASSDLHIRFIMNLLEERAGSDIPFGMDLHGQDDIADAECLTMQNTLHVWLDCLLDDLRGPTANLLRRDRFQYFCPEYEYKLGTCLQGFEDSRGRHGIGGLRSIDEDLWHHVVGQYFSRLAAAYKHQQMAHARYGKWNNFAKRNESQPEESFASGLWEKWYPRGIAAKSLNIGWKDHETLPWFWRAFPVADRRQATACTILGDFNAGCSDCVGNSRREDRMSSVLQWRLWAYMNGTLVAAEEED</sequence>
<dbReference type="InterPro" id="IPR033125">
    <property type="entry name" value="DNASE_I_2"/>
</dbReference>
<dbReference type="AlphaFoldDB" id="A0AAN6F0P4"/>
<accession>A0AAN6F0P4</accession>
<evidence type="ECO:0000313" key="2">
    <source>
        <dbReference type="Proteomes" id="UP001161757"/>
    </source>
</evidence>
<comment type="caution">
    <text evidence="1">The sequence shown here is derived from an EMBL/GenBank/DDBJ whole genome shotgun (WGS) entry which is preliminary data.</text>
</comment>
<evidence type="ECO:0000313" key="1">
    <source>
        <dbReference type="EMBL" id="KAJ8994164.1"/>
    </source>
</evidence>
<dbReference type="PROSITE" id="PS00918">
    <property type="entry name" value="DNASE_I_2"/>
    <property type="match status" value="1"/>
</dbReference>
<reference evidence="1" key="1">
    <citation type="submission" date="2023-01" db="EMBL/GenBank/DDBJ databases">
        <title>Exophiala dermititidis isolated from Cystic Fibrosis Patient.</title>
        <authorList>
            <person name="Kurbessoian T."/>
            <person name="Crocker A."/>
            <person name="Murante D."/>
            <person name="Hogan D.A."/>
            <person name="Stajich J.E."/>
        </authorList>
    </citation>
    <scope>NUCLEOTIDE SEQUENCE</scope>
    <source>
        <strain evidence="1">Ex8</strain>
    </source>
</reference>
<name>A0AAN6F0P4_EXODE</name>
<proteinExistence type="predicted"/>